<reference evidence="16 17" key="1">
    <citation type="journal article" date="2012" name="Nat. Biotechnol.">
        <title>Draft genome sequence of pigeonpea (Cajanus cajan), an orphan legume crop of resource-poor farmers.</title>
        <authorList>
            <person name="Varshney R.K."/>
            <person name="Chen W."/>
            <person name="Li Y."/>
            <person name="Bharti A.K."/>
            <person name="Saxena R.K."/>
            <person name="Schlueter J.A."/>
            <person name="Donoghue M.T."/>
            <person name="Azam S."/>
            <person name="Fan G."/>
            <person name="Whaley A.M."/>
            <person name="Farmer A.D."/>
            <person name="Sheridan J."/>
            <person name="Iwata A."/>
            <person name="Tuteja R."/>
            <person name="Penmetsa R.V."/>
            <person name="Wu W."/>
            <person name="Upadhyaya H.D."/>
            <person name="Yang S.P."/>
            <person name="Shah T."/>
            <person name="Saxena K.B."/>
            <person name="Michael T."/>
            <person name="McCombie W.R."/>
            <person name="Yang B."/>
            <person name="Zhang G."/>
            <person name="Yang H."/>
            <person name="Wang J."/>
            <person name="Spillane C."/>
            <person name="Cook D.R."/>
            <person name="May G.D."/>
            <person name="Xu X."/>
            <person name="Jackson S.A."/>
        </authorList>
    </citation>
    <scope>NUCLEOTIDE SEQUENCE [LARGE SCALE GENOMIC DNA]</scope>
    <source>
        <strain evidence="17">cv. Asha</strain>
    </source>
</reference>
<evidence type="ECO:0000259" key="14">
    <source>
        <dbReference type="Pfam" id="PF05922"/>
    </source>
</evidence>
<keyword evidence="17" id="KW-1185">Reference proteome</keyword>
<evidence type="ECO:0000256" key="10">
    <source>
        <dbReference type="ARBA" id="ARBA00023180"/>
    </source>
</evidence>
<dbReference type="InterPro" id="IPR041469">
    <property type="entry name" value="Subtilisin-like_FN3"/>
</dbReference>
<name>A0A151SMH1_CAJCA</name>
<dbReference type="InterPro" id="IPR034197">
    <property type="entry name" value="Peptidases_S8_3"/>
</dbReference>
<dbReference type="CDD" id="cd02120">
    <property type="entry name" value="PA_subtilisin_like"/>
    <property type="match status" value="1"/>
</dbReference>
<evidence type="ECO:0000259" key="15">
    <source>
        <dbReference type="Pfam" id="PF17766"/>
    </source>
</evidence>
<dbReference type="FunFam" id="3.30.70.80:FF:000002">
    <property type="entry name" value="Subtilisin-like protease SBT5.3"/>
    <property type="match status" value="1"/>
</dbReference>
<dbReference type="FunFam" id="3.40.50.200:FF:000006">
    <property type="entry name" value="Subtilisin-like protease SBT1.5"/>
    <property type="match status" value="1"/>
</dbReference>
<comment type="function">
    <text evidence="1">Required for arbuscular mycorrhiza (AM) development during AM symbiosis with AM fungi (e.g. Glomeromycota intraradices).</text>
</comment>
<dbReference type="Gene3D" id="3.50.30.30">
    <property type="match status" value="1"/>
</dbReference>
<gene>
    <name evidence="16" type="ORF">KK1_002253</name>
</gene>
<evidence type="ECO:0000259" key="13">
    <source>
        <dbReference type="Pfam" id="PF00082"/>
    </source>
</evidence>
<dbReference type="OrthoDB" id="206201at2759"/>
<dbReference type="PANTHER" id="PTHR10795">
    <property type="entry name" value="PROPROTEIN CONVERTASE SUBTILISIN/KEXIN"/>
    <property type="match status" value="1"/>
</dbReference>
<dbReference type="Pfam" id="PF00082">
    <property type="entry name" value="Peptidase_S8"/>
    <property type="match status" value="1"/>
</dbReference>
<feature type="active site" description="Charge relay system" evidence="11 12">
    <location>
        <position position="151"/>
    </location>
</feature>
<dbReference type="FunFam" id="3.50.30.30:FF:000005">
    <property type="entry name" value="subtilisin-like protease SBT1.5"/>
    <property type="match status" value="1"/>
</dbReference>
<dbReference type="InterPro" id="IPR010259">
    <property type="entry name" value="S8pro/Inhibitor_I9"/>
</dbReference>
<keyword evidence="9 12" id="KW-0720">Serine protease</keyword>
<comment type="subcellular location">
    <subcellularLocation>
        <location evidence="2">Secreted</location>
        <location evidence="2">Extracellular space</location>
        <location evidence="2">Apoplast</location>
    </subcellularLocation>
</comment>
<evidence type="ECO:0000313" key="16">
    <source>
        <dbReference type="EMBL" id="KYP56026.1"/>
    </source>
</evidence>
<evidence type="ECO:0000256" key="2">
    <source>
        <dbReference type="ARBA" id="ARBA00004271"/>
    </source>
</evidence>
<dbReference type="Gene3D" id="2.60.40.2310">
    <property type="match status" value="1"/>
</dbReference>
<feature type="active site" description="Charge relay system" evidence="11 12">
    <location>
        <position position="558"/>
    </location>
</feature>
<keyword evidence="7" id="KW-0732">Signal</keyword>
<dbReference type="PRINTS" id="PR00723">
    <property type="entry name" value="SUBTILISIN"/>
</dbReference>
<dbReference type="CDD" id="cd04852">
    <property type="entry name" value="Peptidases_S8_3"/>
    <property type="match status" value="1"/>
</dbReference>
<keyword evidence="6 12" id="KW-0645">Protease</keyword>
<dbReference type="GO" id="GO:0004252">
    <property type="term" value="F:serine-type endopeptidase activity"/>
    <property type="evidence" value="ECO:0007669"/>
    <property type="project" value="UniProtKB-UniRule"/>
</dbReference>
<accession>A0A151SMH1</accession>
<evidence type="ECO:0000313" key="17">
    <source>
        <dbReference type="Proteomes" id="UP000075243"/>
    </source>
</evidence>
<evidence type="ECO:0000256" key="6">
    <source>
        <dbReference type="ARBA" id="ARBA00022670"/>
    </source>
</evidence>
<evidence type="ECO:0000256" key="3">
    <source>
        <dbReference type="ARBA" id="ARBA00011073"/>
    </source>
</evidence>
<dbReference type="Gramene" id="C.cajan_02201.t">
    <property type="protein sequence ID" value="C.cajan_02201.t"/>
    <property type="gene ID" value="C.cajan_02201"/>
</dbReference>
<dbReference type="GO" id="GO:0048046">
    <property type="term" value="C:apoplast"/>
    <property type="evidence" value="ECO:0007669"/>
    <property type="project" value="UniProtKB-SubCell"/>
</dbReference>
<dbReference type="Proteomes" id="UP000075243">
    <property type="component" value="Chromosome 11"/>
</dbReference>
<evidence type="ECO:0000256" key="7">
    <source>
        <dbReference type="ARBA" id="ARBA00022729"/>
    </source>
</evidence>
<evidence type="ECO:0000256" key="5">
    <source>
        <dbReference type="ARBA" id="ARBA00022525"/>
    </source>
</evidence>
<feature type="active site" description="Charge relay system" evidence="11 12">
    <location>
        <position position="227"/>
    </location>
</feature>
<feature type="domain" description="Subtilisin-like protease fibronectin type-III" evidence="15">
    <location>
        <begin position="673"/>
        <end position="768"/>
    </location>
</feature>
<keyword evidence="5" id="KW-0964">Secreted</keyword>
<dbReference type="GO" id="GO:0006508">
    <property type="term" value="P:proteolysis"/>
    <property type="evidence" value="ECO:0007669"/>
    <property type="project" value="UniProtKB-KW"/>
</dbReference>
<dbReference type="AlphaFoldDB" id="A0A151SMH1"/>
<sequence length="775" mass="83320">MDTNSRNWRLARKAQLLVASALLLLQNYLVISLEASSVHIVYMGEKIYQNPQTTKKYHHKMLSSLLGSKEAAKNSILYSYKHGFSGFAARLTKRQAEAIAKFPGVVSVIPNGIHKLHTTRSWDFMGIHHSTSKTAFSDSNLGEGTIIGVIDTGIWPESPSFNDEAMAQVPSRWKGVCQEGEHFNSTNCNKKIIGARWFLKGITNQTKKLLQGNNTNEYLSARDGIGHGTHTASTAAGYFVGNANYRGLASGLARGGAPLAHLAIYKACWDFQIGDCTDADILKAFDKAIHDGVDVLTVSLGSFIPLYSYVDQRDAIAIGSFHATAKGITVVCSAGNSGPMSQTIVNTAPWIITVGATTIDRAFPAAITLGNNRTVWGQSIDTGKHNLGSVGLTYSERIALDPSDNLAKDCQSGSLNATMAAGKIVLCFSLSDEQDIVSASLTVKEAGGVGLVYAQYHEDGLTECDLFPCIKVDYEVGTQILTYIRRSRSPRASLSFPKTVIGKWISPRVASFSSRGPSSMSPTVLKPDIAAPGVDILAAFPPKGTTKSTSFTFLSGTSMSCPHVAGIAALIKSKHPTWSPAAIRSALVTTASQTGTDGNVISEEGSTLKAADPFDVGGGHVDPNKSMDPGLIYDITTEDYIQFLCSMGHSSASISKVTKTTTSCKKEKHQALNLNIPSISVPNLKRAATVKRTVTNVGNITAVYKALVKVPNGIKVRVEPQTLSFNSDTRVLTFNVSFLSTQKLHGYYKFGSLTWTDGKHCVRTPIAVRNTQFES</sequence>
<dbReference type="Gene3D" id="3.40.50.200">
    <property type="entry name" value="Peptidase S8/S53 domain"/>
    <property type="match status" value="1"/>
</dbReference>
<evidence type="ECO:0000256" key="4">
    <source>
        <dbReference type="ARBA" id="ARBA00022523"/>
    </source>
</evidence>
<evidence type="ECO:0000256" key="9">
    <source>
        <dbReference type="ARBA" id="ARBA00022825"/>
    </source>
</evidence>
<dbReference type="Pfam" id="PF17766">
    <property type="entry name" value="fn3_6"/>
    <property type="match status" value="1"/>
</dbReference>
<dbReference type="InterPro" id="IPR000209">
    <property type="entry name" value="Peptidase_S8/S53_dom"/>
</dbReference>
<evidence type="ECO:0000256" key="12">
    <source>
        <dbReference type="PROSITE-ProRule" id="PRU01240"/>
    </source>
</evidence>
<dbReference type="Pfam" id="PF05922">
    <property type="entry name" value="Inhibitor_I9"/>
    <property type="match status" value="1"/>
</dbReference>
<keyword evidence="10" id="KW-0325">Glycoprotein</keyword>
<dbReference type="PROSITE" id="PS51892">
    <property type="entry name" value="SUBTILASE"/>
    <property type="match status" value="1"/>
</dbReference>
<dbReference type="EMBL" id="CM003613">
    <property type="protein sequence ID" value="KYP56026.1"/>
    <property type="molecule type" value="Genomic_DNA"/>
</dbReference>
<dbReference type="GO" id="GO:0009609">
    <property type="term" value="P:response to symbiotic bacterium"/>
    <property type="evidence" value="ECO:0007669"/>
    <property type="project" value="UniProtKB-ARBA"/>
</dbReference>
<evidence type="ECO:0000256" key="11">
    <source>
        <dbReference type="PIRSR" id="PIRSR615500-1"/>
    </source>
</evidence>
<dbReference type="GO" id="GO:0009610">
    <property type="term" value="P:response to symbiotic fungus"/>
    <property type="evidence" value="ECO:0007669"/>
    <property type="project" value="UniProtKB-ARBA"/>
</dbReference>
<dbReference type="InterPro" id="IPR015500">
    <property type="entry name" value="Peptidase_S8_subtilisin-rel"/>
</dbReference>
<dbReference type="Gene3D" id="3.30.70.80">
    <property type="entry name" value="Peptidase S8 propeptide/proteinase inhibitor I9"/>
    <property type="match status" value="1"/>
</dbReference>
<dbReference type="OMA" id="PHWKGIC"/>
<dbReference type="InterPro" id="IPR023828">
    <property type="entry name" value="Peptidase_S8_Ser-AS"/>
</dbReference>
<feature type="domain" description="Peptidase S8/S53" evidence="13">
    <location>
        <begin position="142"/>
        <end position="597"/>
    </location>
</feature>
<dbReference type="InterPro" id="IPR036852">
    <property type="entry name" value="Peptidase_S8/S53_dom_sf"/>
</dbReference>
<keyword evidence="4" id="KW-0052">Apoplast</keyword>
<dbReference type="SUPFAM" id="SSF52743">
    <property type="entry name" value="Subtilisin-like"/>
    <property type="match status" value="1"/>
</dbReference>
<dbReference type="PROSITE" id="PS00138">
    <property type="entry name" value="SUBTILASE_SER"/>
    <property type="match status" value="1"/>
</dbReference>
<evidence type="ECO:0000256" key="1">
    <source>
        <dbReference type="ARBA" id="ARBA00002076"/>
    </source>
</evidence>
<feature type="domain" description="Inhibitor I9" evidence="14">
    <location>
        <begin position="38"/>
        <end position="117"/>
    </location>
</feature>
<organism evidence="16 17">
    <name type="scientific">Cajanus cajan</name>
    <name type="common">Pigeon pea</name>
    <name type="synonym">Cajanus indicus</name>
    <dbReference type="NCBI Taxonomy" id="3821"/>
    <lineage>
        <taxon>Eukaryota</taxon>
        <taxon>Viridiplantae</taxon>
        <taxon>Streptophyta</taxon>
        <taxon>Embryophyta</taxon>
        <taxon>Tracheophyta</taxon>
        <taxon>Spermatophyta</taxon>
        <taxon>Magnoliopsida</taxon>
        <taxon>eudicotyledons</taxon>
        <taxon>Gunneridae</taxon>
        <taxon>Pentapetalae</taxon>
        <taxon>rosids</taxon>
        <taxon>fabids</taxon>
        <taxon>Fabales</taxon>
        <taxon>Fabaceae</taxon>
        <taxon>Papilionoideae</taxon>
        <taxon>50 kb inversion clade</taxon>
        <taxon>NPAAA clade</taxon>
        <taxon>indigoferoid/millettioid clade</taxon>
        <taxon>Phaseoleae</taxon>
        <taxon>Cajanus</taxon>
    </lineage>
</organism>
<proteinExistence type="inferred from homology"/>
<dbReference type="FunFam" id="2.60.40.2310:FF:000001">
    <property type="entry name" value="Subtilisin-like protease SBT1.5"/>
    <property type="match status" value="1"/>
</dbReference>
<evidence type="ECO:0000256" key="8">
    <source>
        <dbReference type="ARBA" id="ARBA00022801"/>
    </source>
</evidence>
<keyword evidence="8 12" id="KW-0378">Hydrolase</keyword>
<dbReference type="InterPro" id="IPR037045">
    <property type="entry name" value="S8pro/Inhibitor_I9_sf"/>
</dbReference>
<comment type="similarity">
    <text evidence="3 12">Belongs to the peptidase S8 family.</text>
</comment>
<dbReference type="InterPro" id="IPR045051">
    <property type="entry name" value="SBT"/>
</dbReference>
<protein>
    <submittedName>
        <fullName evidence="16">Subtilisin-like protease</fullName>
    </submittedName>
</protein>